<evidence type="ECO:0000256" key="6">
    <source>
        <dbReference type="SAM" id="Phobius"/>
    </source>
</evidence>
<dbReference type="Proteomes" id="UP000217838">
    <property type="component" value="Unassembled WGS sequence"/>
</dbReference>
<name>A0A2A4YEK2_UNCAE</name>
<dbReference type="InterPro" id="IPR007168">
    <property type="entry name" value="Phageshock_PspC_N"/>
</dbReference>
<dbReference type="AlphaFoldDB" id="A0A2A4YEK2"/>
<comment type="subcellular location">
    <subcellularLocation>
        <location evidence="1">Cell membrane</location>
        <topology evidence="1">Single-pass membrane protein</topology>
    </subcellularLocation>
</comment>
<evidence type="ECO:0000259" key="7">
    <source>
        <dbReference type="Pfam" id="PF04024"/>
    </source>
</evidence>
<dbReference type="PANTHER" id="PTHR33885">
    <property type="entry name" value="PHAGE SHOCK PROTEIN C"/>
    <property type="match status" value="1"/>
</dbReference>
<evidence type="ECO:0000313" key="8">
    <source>
        <dbReference type="EMBL" id="PCI93288.1"/>
    </source>
</evidence>
<evidence type="ECO:0000256" key="1">
    <source>
        <dbReference type="ARBA" id="ARBA00004162"/>
    </source>
</evidence>
<keyword evidence="2" id="KW-1003">Cell membrane</keyword>
<proteinExistence type="predicted"/>
<protein>
    <recommendedName>
        <fullName evidence="7">Phage shock protein PspC N-terminal domain-containing protein</fullName>
    </recommendedName>
</protein>
<reference evidence="9" key="1">
    <citation type="submission" date="2017-08" db="EMBL/GenBank/DDBJ databases">
        <title>A dynamic microbial community with high functional redundancy inhabits the cold, oxic subseafloor aquifer.</title>
        <authorList>
            <person name="Tully B.J."/>
            <person name="Wheat C.G."/>
            <person name="Glazer B.T."/>
            <person name="Huber J.A."/>
        </authorList>
    </citation>
    <scope>NUCLEOTIDE SEQUENCE [LARGE SCALE GENOMIC DNA]</scope>
</reference>
<feature type="transmembrane region" description="Helical" evidence="6">
    <location>
        <begin position="6"/>
        <end position="28"/>
    </location>
</feature>
<keyword evidence="4 6" id="KW-1133">Transmembrane helix</keyword>
<accession>A0A2A4YEK2</accession>
<dbReference type="InterPro" id="IPR052027">
    <property type="entry name" value="PspC"/>
</dbReference>
<keyword evidence="5 6" id="KW-0472">Membrane</keyword>
<evidence type="ECO:0000256" key="5">
    <source>
        <dbReference type="ARBA" id="ARBA00023136"/>
    </source>
</evidence>
<dbReference type="EMBL" id="NVUU01000066">
    <property type="protein sequence ID" value="PCI93288.1"/>
    <property type="molecule type" value="Genomic_DNA"/>
</dbReference>
<evidence type="ECO:0000256" key="3">
    <source>
        <dbReference type="ARBA" id="ARBA00022692"/>
    </source>
</evidence>
<dbReference type="GO" id="GO:0005886">
    <property type="term" value="C:plasma membrane"/>
    <property type="evidence" value="ECO:0007669"/>
    <property type="project" value="UniProtKB-SubCell"/>
</dbReference>
<evidence type="ECO:0000313" key="9">
    <source>
        <dbReference type="Proteomes" id="UP000217838"/>
    </source>
</evidence>
<gene>
    <name evidence="8" type="ORF">COB11_05595</name>
</gene>
<comment type="caution">
    <text evidence="8">The sequence shown here is derived from an EMBL/GenBank/DDBJ whole genome shotgun (WGS) entry which is preliminary data.</text>
</comment>
<evidence type="ECO:0000256" key="2">
    <source>
        <dbReference type="ARBA" id="ARBA00022475"/>
    </source>
</evidence>
<sequence>MLTFLIPVIAYLIAWAVIPQGPSTYVVIPCKKLYRSKVNKKVSGICGGLGEYFNIQPNFLRILMVVLVFVSLIFPLCISYIVGHFIIPENPNQ</sequence>
<feature type="transmembrane region" description="Helical" evidence="6">
    <location>
        <begin position="62"/>
        <end position="87"/>
    </location>
</feature>
<dbReference type="PANTHER" id="PTHR33885:SF3">
    <property type="entry name" value="PHAGE SHOCK PROTEIN C"/>
    <property type="match status" value="1"/>
</dbReference>
<dbReference type="Pfam" id="PF04024">
    <property type="entry name" value="PspC"/>
    <property type="match status" value="1"/>
</dbReference>
<keyword evidence="3 6" id="KW-0812">Transmembrane</keyword>
<organism evidence="8 9">
    <name type="scientific">Aerophobetes bacterium</name>
    <dbReference type="NCBI Taxonomy" id="2030807"/>
    <lineage>
        <taxon>Bacteria</taxon>
        <taxon>Candidatus Aerophobota</taxon>
    </lineage>
</organism>
<evidence type="ECO:0000256" key="4">
    <source>
        <dbReference type="ARBA" id="ARBA00022989"/>
    </source>
</evidence>
<feature type="domain" description="Phage shock protein PspC N-terminal" evidence="7">
    <location>
        <begin position="31"/>
        <end position="89"/>
    </location>
</feature>